<keyword evidence="6" id="KW-1185">Reference proteome</keyword>
<feature type="domain" description="RING-type" evidence="3">
    <location>
        <begin position="145"/>
        <end position="190"/>
    </location>
</feature>
<dbReference type="InterPro" id="IPR036465">
    <property type="entry name" value="vWFA_dom_sf"/>
</dbReference>
<dbReference type="SMART" id="SM00184">
    <property type="entry name" value="RING"/>
    <property type="match status" value="1"/>
</dbReference>
<sequence length="780" mass="83851">MGTGWRRAFCTTIPRDRESKALEKQHQRKSISPGPSPRKCTAAKLGFLSGGSNPTTPRVQAHREPPPPSSSTPSLLRCRTAPGSAPAAGTASVSHSETPRLECKTSTPKSTKMTPKSLPGSNSSSPRSPLKLSFFKNSFKFRTTCGVCFGSVKTGRGAAIYTAECSHAFHFACIAAHVRKHGALVCPICNASWTDVPLLSIHKDLHRGDSQPHLDPPQPSPRAESVKLEDKKMIESFASPRAARPTTPKLPEPVSPKLAYSRCYDDDESLLSPKYGARFVPIDEGEGEEGEEQEEEVEEFQGFFVNPTPSCADVSQMTNSKDSTHVDVKILPQSAVVSLSKSCATYVVALRVKAPPPAAATRSGLDPARRAPIDLVAVLDTSGSMTGAKLQMLKRAMRLVIGSLSSADRLSLVAFSAAPRRLLPLRRMTAQGQRAARRVVDRLTCGQGKSVGDALRKAAKVLEDRRERNPVASIILLSDGQDETVPYSGENQRQASSHVPSTRFAHVEIPVHASGFSKSGGRGFGREPSEDAFAKCVGGLLSVVVQDLTIKLGFASGSDAAEVAAVYSCGNGRPALLGSGGSVRLGDLYAEEERELLVELRVPTSTVGSHHVMTVRCGYRDPATHEAVIGSERALVVPRLHAVRSSDPRVEQLRSLFVTTRAVAESRRLTEYGDYTSAYHMLASARALLMQSGSEPAQEFVKELEAELAELYWSRQQALEMRQMMQRGRGSERAETATATATVDASGEPLTPSAKSVGAAIGKKSLGRVSDLHGLENARF</sequence>
<comment type="caution">
    <text evidence="5">The sequence shown here is derived from an EMBL/GenBank/DDBJ whole genome shotgun (WGS) entry which is preliminary data.</text>
</comment>
<feature type="compositionally biased region" description="Basic and acidic residues" evidence="2">
    <location>
        <begin position="14"/>
        <end position="25"/>
    </location>
</feature>
<feature type="region of interest" description="Disordered" evidence="2">
    <location>
        <begin position="727"/>
        <end position="755"/>
    </location>
</feature>
<keyword evidence="1" id="KW-0863">Zinc-finger</keyword>
<evidence type="ECO:0000259" key="4">
    <source>
        <dbReference type="PROSITE" id="PS50234"/>
    </source>
</evidence>
<reference evidence="5 6" key="1">
    <citation type="submission" date="2024-11" db="EMBL/GenBank/DDBJ databases">
        <title>Chromosome-level genome assembly of Eucalyptus globulus Labill. provides insights into its genome evolution.</title>
        <authorList>
            <person name="Li X."/>
        </authorList>
    </citation>
    <scope>NUCLEOTIDE SEQUENCE [LARGE SCALE GENOMIC DNA]</scope>
    <source>
        <strain evidence="5">CL2024</strain>
        <tissue evidence="5">Fresh tender leaves</tissue>
    </source>
</reference>
<feature type="compositionally biased region" description="Low complexity" evidence="2">
    <location>
        <begin position="80"/>
        <end position="92"/>
    </location>
</feature>
<dbReference type="Gene3D" id="3.30.40.10">
    <property type="entry name" value="Zinc/RING finger domain, C3HC4 (zinc finger)"/>
    <property type="match status" value="1"/>
</dbReference>
<dbReference type="GO" id="GO:0008270">
    <property type="term" value="F:zinc ion binding"/>
    <property type="evidence" value="ECO:0007669"/>
    <property type="project" value="UniProtKB-KW"/>
</dbReference>
<dbReference type="InterPro" id="IPR013083">
    <property type="entry name" value="Znf_RING/FYVE/PHD"/>
</dbReference>
<dbReference type="SUPFAM" id="SSF53300">
    <property type="entry name" value="vWA-like"/>
    <property type="match status" value="1"/>
</dbReference>
<dbReference type="InterPro" id="IPR051266">
    <property type="entry name" value="CLCR"/>
</dbReference>
<dbReference type="EMBL" id="JBJKBG010000006">
    <property type="protein sequence ID" value="KAL3733020.1"/>
    <property type="molecule type" value="Genomic_DNA"/>
</dbReference>
<evidence type="ECO:0000256" key="2">
    <source>
        <dbReference type="SAM" id="MobiDB-lite"/>
    </source>
</evidence>
<dbReference type="InterPro" id="IPR001841">
    <property type="entry name" value="Znf_RING"/>
</dbReference>
<dbReference type="Gene3D" id="3.40.50.410">
    <property type="entry name" value="von Willebrand factor, type A domain"/>
    <property type="match status" value="1"/>
</dbReference>
<dbReference type="InterPro" id="IPR057427">
    <property type="entry name" value="WAV3_C"/>
</dbReference>
<dbReference type="AlphaFoldDB" id="A0ABD3KBR3"/>
<feature type="domain" description="VWFA" evidence="4">
    <location>
        <begin position="374"/>
        <end position="517"/>
    </location>
</feature>
<evidence type="ECO:0000313" key="6">
    <source>
        <dbReference type="Proteomes" id="UP001634007"/>
    </source>
</evidence>
<evidence type="ECO:0000313" key="5">
    <source>
        <dbReference type="EMBL" id="KAL3733020.1"/>
    </source>
</evidence>
<keyword evidence="1" id="KW-0479">Metal-binding</keyword>
<protein>
    <submittedName>
        <fullName evidence="5">Uncharacterized protein</fullName>
    </submittedName>
</protein>
<dbReference type="PROSITE" id="PS50234">
    <property type="entry name" value="VWFA"/>
    <property type="match status" value="1"/>
</dbReference>
<dbReference type="SMART" id="SM00327">
    <property type="entry name" value="VWA"/>
    <property type="match status" value="1"/>
</dbReference>
<dbReference type="PANTHER" id="PTHR10579">
    <property type="entry name" value="CALCIUM-ACTIVATED CHLORIDE CHANNEL REGULATOR"/>
    <property type="match status" value="1"/>
</dbReference>
<dbReference type="PANTHER" id="PTHR10579:SF55">
    <property type="entry name" value="E3 UBIQUITIN-PROTEIN LIGASE WAV3"/>
    <property type="match status" value="1"/>
</dbReference>
<dbReference type="InterPro" id="IPR002035">
    <property type="entry name" value="VWF_A"/>
</dbReference>
<evidence type="ECO:0000259" key="3">
    <source>
        <dbReference type="PROSITE" id="PS50089"/>
    </source>
</evidence>
<dbReference type="PROSITE" id="PS50089">
    <property type="entry name" value="ZF_RING_2"/>
    <property type="match status" value="1"/>
</dbReference>
<dbReference type="Proteomes" id="UP001634007">
    <property type="component" value="Unassembled WGS sequence"/>
</dbReference>
<feature type="compositionally biased region" description="Low complexity" evidence="2">
    <location>
        <begin position="104"/>
        <end position="129"/>
    </location>
</feature>
<organism evidence="5 6">
    <name type="scientific">Eucalyptus globulus</name>
    <name type="common">Tasmanian blue gum</name>
    <dbReference type="NCBI Taxonomy" id="34317"/>
    <lineage>
        <taxon>Eukaryota</taxon>
        <taxon>Viridiplantae</taxon>
        <taxon>Streptophyta</taxon>
        <taxon>Embryophyta</taxon>
        <taxon>Tracheophyta</taxon>
        <taxon>Spermatophyta</taxon>
        <taxon>Magnoliopsida</taxon>
        <taxon>eudicotyledons</taxon>
        <taxon>Gunneridae</taxon>
        <taxon>Pentapetalae</taxon>
        <taxon>rosids</taxon>
        <taxon>malvids</taxon>
        <taxon>Myrtales</taxon>
        <taxon>Myrtaceae</taxon>
        <taxon>Myrtoideae</taxon>
        <taxon>Eucalypteae</taxon>
        <taxon>Eucalyptus</taxon>
    </lineage>
</organism>
<name>A0ABD3KBR3_EUCGL</name>
<evidence type="ECO:0000256" key="1">
    <source>
        <dbReference type="PROSITE-ProRule" id="PRU00175"/>
    </source>
</evidence>
<accession>A0ABD3KBR3</accession>
<dbReference type="Pfam" id="PF13519">
    <property type="entry name" value="VWA_2"/>
    <property type="match status" value="1"/>
</dbReference>
<feature type="region of interest" description="Disordered" evidence="2">
    <location>
        <begin position="1"/>
        <end position="129"/>
    </location>
</feature>
<dbReference type="Pfam" id="PF25243">
    <property type="entry name" value="WAV3_C"/>
    <property type="match status" value="1"/>
</dbReference>
<dbReference type="SUPFAM" id="SSF57850">
    <property type="entry name" value="RING/U-box"/>
    <property type="match status" value="1"/>
</dbReference>
<dbReference type="PROSITE" id="PS00028">
    <property type="entry name" value="ZINC_FINGER_C2H2_1"/>
    <property type="match status" value="1"/>
</dbReference>
<dbReference type="InterPro" id="IPR013087">
    <property type="entry name" value="Znf_C2H2_type"/>
</dbReference>
<keyword evidence="1" id="KW-0862">Zinc</keyword>
<proteinExistence type="predicted"/>
<feature type="region of interest" description="Disordered" evidence="2">
    <location>
        <begin position="207"/>
        <end position="227"/>
    </location>
</feature>
<dbReference type="Pfam" id="PF13639">
    <property type="entry name" value="zf-RING_2"/>
    <property type="match status" value="1"/>
</dbReference>
<gene>
    <name evidence="5" type="ORF">ACJRO7_022531</name>
</gene>